<name>A0ACC0DU62_9BASI</name>
<reference evidence="2" key="2">
    <citation type="journal article" date="2018" name="Mol. Plant Microbe Interact.">
        <title>Genome sequence resources for the wheat stripe rust pathogen (Puccinia striiformis f. sp. tritici) and the barley stripe rust pathogen (Puccinia striiformis f. sp. hordei).</title>
        <authorList>
            <person name="Xia C."/>
            <person name="Wang M."/>
            <person name="Yin C."/>
            <person name="Cornejo O.E."/>
            <person name="Hulbert S.H."/>
            <person name="Chen X."/>
        </authorList>
    </citation>
    <scope>NUCLEOTIDE SEQUENCE [LARGE SCALE GENOMIC DNA]</scope>
    <source>
        <strain evidence="2">93-210</strain>
    </source>
</reference>
<gene>
    <name evidence="1" type="ORF">MJO28_014521</name>
</gene>
<accession>A0ACC0DU62</accession>
<reference evidence="2" key="1">
    <citation type="journal article" date="2018" name="BMC Genomics">
        <title>Genomic insights into host adaptation between the wheat stripe rust pathogen (Puccinia striiformis f. sp. tritici) and the barley stripe rust pathogen (Puccinia striiformis f. sp. hordei).</title>
        <authorList>
            <person name="Xia C."/>
            <person name="Wang M."/>
            <person name="Yin C."/>
            <person name="Cornejo O.E."/>
            <person name="Hulbert S.H."/>
            <person name="Chen X."/>
        </authorList>
    </citation>
    <scope>NUCLEOTIDE SEQUENCE [LARGE SCALE GENOMIC DNA]</scope>
    <source>
        <strain evidence="2">93-210</strain>
    </source>
</reference>
<proteinExistence type="predicted"/>
<keyword evidence="2" id="KW-1185">Reference proteome</keyword>
<reference evidence="1 2" key="3">
    <citation type="journal article" date="2022" name="Microbiol. Spectr.">
        <title>Folding features and dynamics of 3D genome architecture in plant fungal pathogens.</title>
        <authorList>
            <person name="Xia C."/>
        </authorList>
    </citation>
    <scope>NUCLEOTIDE SEQUENCE [LARGE SCALE GENOMIC DNA]</scope>
    <source>
        <strain evidence="1 2">93-210</strain>
    </source>
</reference>
<evidence type="ECO:0000313" key="1">
    <source>
        <dbReference type="EMBL" id="KAI7938942.1"/>
    </source>
</evidence>
<protein>
    <submittedName>
        <fullName evidence="1">Uncharacterized protein</fullName>
    </submittedName>
</protein>
<dbReference type="EMBL" id="CM045879">
    <property type="protein sequence ID" value="KAI7938942.1"/>
    <property type="molecule type" value="Genomic_DNA"/>
</dbReference>
<dbReference type="Proteomes" id="UP001060170">
    <property type="component" value="Chromosome 15"/>
</dbReference>
<sequence>MPSFFLLVKVDIVGFSTGSKVKIPTHLFACGALNSKVTVQENDSKYALQIDQGASANPAGLTLFGTKSSTMERRLMTSLITPDKGPQLTVIINDEIMELSPTSLPKKKKKAV</sequence>
<organism evidence="1 2">
    <name type="scientific">Puccinia striiformis f. sp. tritici</name>
    <dbReference type="NCBI Taxonomy" id="168172"/>
    <lineage>
        <taxon>Eukaryota</taxon>
        <taxon>Fungi</taxon>
        <taxon>Dikarya</taxon>
        <taxon>Basidiomycota</taxon>
        <taxon>Pucciniomycotina</taxon>
        <taxon>Pucciniomycetes</taxon>
        <taxon>Pucciniales</taxon>
        <taxon>Pucciniaceae</taxon>
        <taxon>Puccinia</taxon>
    </lineage>
</organism>
<comment type="caution">
    <text evidence="1">The sequence shown here is derived from an EMBL/GenBank/DDBJ whole genome shotgun (WGS) entry which is preliminary data.</text>
</comment>
<evidence type="ECO:0000313" key="2">
    <source>
        <dbReference type="Proteomes" id="UP001060170"/>
    </source>
</evidence>